<dbReference type="EMBL" id="JAECZO010000107">
    <property type="protein sequence ID" value="KAK7197467.1"/>
    <property type="molecule type" value="Genomic_DNA"/>
</dbReference>
<dbReference type="Proteomes" id="UP001430356">
    <property type="component" value="Unassembled WGS sequence"/>
</dbReference>
<dbReference type="AlphaFoldDB" id="A0AAW0EVB8"/>
<name>A0AAW0EVB8_9TRYP</name>
<organism evidence="2 3">
    <name type="scientific">Novymonas esmeraldas</name>
    <dbReference type="NCBI Taxonomy" id="1808958"/>
    <lineage>
        <taxon>Eukaryota</taxon>
        <taxon>Discoba</taxon>
        <taxon>Euglenozoa</taxon>
        <taxon>Kinetoplastea</taxon>
        <taxon>Metakinetoplastina</taxon>
        <taxon>Trypanosomatida</taxon>
        <taxon>Trypanosomatidae</taxon>
        <taxon>Novymonas</taxon>
    </lineage>
</organism>
<evidence type="ECO:0000313" key="2">
    <source>
        <dbReference type="EMBL" id="KAK7197467.1"/>
    </source>
</evidence>
<proteinExistence type="predicted"/>
<accession>A0AAW0EVB8</accession>
<reference evidence="2 3" key="1">
    <citation type="journal article" date="2021" name="MBio">
        <title>A New Model Trypanosomatid, Novymonas esmeraldas: Genomic Perception of Its 'Candidatus Pandoraea novymonadis' Endosymbiont.</title>
        <authorList>
            <person name="Zakharova A."/>
            <person name="Saura A."/>
            <person name="Butenko A."/>
            <person name="Podesvova L."/>
            <person name="Warmusova S."/>
            <person name="Kostygov A.Y."/>
            <person name="Nenarokova A."/>
            <person name="Lukes J."/>
            <person name="Opperdoes F.R."/>
            <person name="Yurchenko V."/>
        </authorList>
    </citation>
    <scope>NUCLEOTIDE SEQUENCE [LARGE SCALE GENOMIC DNA]</scope>
    <source>
        <strain evidence="2 3">E262AT.01</strain>
    </source>
</reference>
<feature type="compositionally biased region" description="Basic and acidic residues" evidence="1">
    <location>
        <begin position="349"/>
        <end position="365"/>
    </location>
</feature>
<feature type="compositionally biased region" description="Basic and acidic residues" evidence="1">
    <location>
        <begin position="377"/>
        <end position="392"/>
    </location>
</feature>
<feature type="region of interest" description="Disordered" evidence="1">
    <location>
        <begin position="349"/>
        <end position="421"/>
    </location>
</feature>
<sequence>MASSPPSSSASLPRRICVLGTLPDLLQHAVTQPGSSAGVAAYLTVDPPPAPLPRRATAEGMVVHSGSASTFAVPRYAVFDDAGRCCRWTVELTLIGVPAGGGVSDSPCDTWKAAMPHIPAAEEVVCAPLSERQALRLYMKPDTWRQTALLREDAAPRSAASDPAATAAPDVQGRLDAAPAAERPPSTASSAEASTLLGLSLDQLVEQHTALVRRLVQVLAPQRCATAHVVRELCTSMPATAASSGSAGRHRTLALPSAGTGATMHYTDTDVAAAVELLTSPNARQPRLRELKSDGYLLMSLDEFTDGETRHRAANRAYPALALHWPASEQRMDAMERYADRDVVLETRKRHPELVRGRGEGEQPRKRARASSSDASDAEKRENDEEAPRQRPPEVAAAASKLSSLPPPPSASAPPATPRSQFHSLREYPQSLEHGDLQTWARSEEARHAHKSFQEAASTAPLTSLLLAGEQDVAVLRLQYNALTAAESNLERRLRAYGDTIQELRSWYRGELCTPKFRAELSAWLRTQEESRSELARLHTEVHVVRYRLQRDLSDYLHLHALGVL</sequence>
<protein>
    <submittedName>
        <fullName evidence="2">Uncharacterized protein</fullName>
    </submittedName>
</protein>
<evidence type="ECO:0000313" key="3">
    <source>
        <dbReference type="Proteomes" id="UP001430356"/>
    </source>
</evidence>
<feature type="compositionally biased region" description="Pro residues" evidence="1">
    <location>
        <begin position="405"/>
        <end position="417"/>
    </location>
</feature>
<comment type="caution">
    <text evidence="2">The sequence shown here is derived from an EMBL/GenBank/DDBJ whole genome shotgun (WGS) entry which is preliminary data.</text>
</comment>
<evidence type="ECO:0000256" key="1">
    <source>
        <dbReference type="SAM" id="MobiDB-lite"/>
    </source>
</evidence>
<keyword evidence="3" id="KW-1185">Reference proteome</keyword>
<gene>
    <name evidence="2" type="ORF">NESM_000696100</name>
</gene>